<dbReference type="InterPro" id="IPR029055">
    <property type="entry name" value="Ntn_hydrolases_N"/>
</dbReference>
<comment type="pathway">
    <text evidence="1">Amino-acid biosynthesis; L-asparagine biosynthesis; L-asparagine from L-aspartate (L-Gln route): step 1/1.</text>
</comment>
<evidence type="ECO:0000256" key="1">
    <source>
        <dbReference type="ARBA" id="ARBA00005187"/>
    </source>
</evidence>
<reference evidence="11 12" key="1">
    <citation type="submission" date="2018-09" db="EMBL/GenBank/DDBJ databases">
        <authorList>
            <person name="Zhu H."/>
        </authorList>
    </citation>
    <scope>NUCLEOTIDE SEQUENCE [LARGE SCALE GENOMIC DNA]</scope>
    <source>
        <strain evidence="11 12">K2W22B-5</strain>
    </source>
</reference>
<dbReference type="GO" id="GO:0004066">
    <property type="term" value="F:asparagine synthase (glutamine-hydrolyzing) activity"/>
    <property type="evidence" value="ECO:0007669"/>
    <property type="project" value="UniProtKB-EC"/>
</dbReference>
<keyword evidence="5 9" id="KW-0067">ATP-binding</keyword>
<evidence type="ECO:0000256" key="8">
    <source>
        <dbReference type="PIRSR" id="PIRSR001589-1"/>
    </source>
</evidence>
<dbReference type="SUPFAM" id="SSF56235">
    <property type="entry name" value="N-terminal nucleophile aminohydrolases (Ntn hydrolases)"/>
    <property type="match status" value="1"/>
</dbReference>
<dbReference type="CDD" id="cd01991">
    <property type="entry name" value="Asn_synthase_B_C"/>
    <property type="match status" value="1"/>
</dbReference>
<dbReference type="PANTHER" id="PTHR43284">
    <property type="entry name" value="ASPARAGINE SYNTHETASE (GLUTAMINE-HYDROLYZING)"/>
    <property type="match status" value="1"/>
</dbReference>
<dbReference type="RefSeq" id="WP_119834155.1">
    <property type="nucleotide sequence ID" value="NZ_QYUL01000006.1"/>
</dbReference>
<evidence type="ECO:0000256" key="3">
    <source>
        <dbReference type="ARBA" id="ARBA00012737"/>
    </source>
</evidence>
<evidence type="ECO:0000259" key="10">
    <source>
        <dbReference type="PROSITE" id="PS51278"/>
    </source>
</evidence>
<dbReference type="Pfam" id="PF13522">
    <property type="entry name" value="GATase_6"/>
    <property type="match status" value="1"/>
</dbReference>
<sequence length="611" mass="69307">MCGIAGYIGWSGPTPARVEACLEKMGRRGPDHRDHRRWGVPDGRTLVLLHSRLSIIDLASEANQPFESDGRHIVFNGELYNYIEVGEALKREGVPCRTRSDTEVLVRAIGAWGLETALDRCEGMWAFALYDEQSGTLALSRDRFGEKPLYLYKDESGLYFASEVKFLAALAGKSFSINFHQVNRYLVNGYRSLYKTADSFFEGVSELPAGQALVLSPNGGERSFRYWNIRHRPDLSMDFPTAVAGVRERLIASMNLRLRADVPLAFCMSGGIDSNALIGIASRVFGYGVKGFTITNDDERYNETPMVACMLRHLDIDHTAVPVRTADFIPRMRELVRQHDAPVYTISYVAQSMLHQSMAEHGCRIAVSGTAADELFTGYYDHHAFYLSALRDDPVRLVEAEANWATHIKPIVRNPVLQNPRVFLEQPHRRDHLYPDVGEHEAFLQEPWSEGFVETVYTADPLRNRMLNELFHEVVPQILHEDDLNAMYYSIENRSPFLDRALFEFSLSIPTPLLIRDGLTKAVLREAVRGLVPDELLDNRRKIGFNADIFSFFDRTDPGTRDWLLGDGLVYDLLRRDKVATMIDKENLSDSESKFLFSIVSTKLFLEEFGS</sequence>
<keyword evidence="6 8" id="KW-0315">Glutamine amidotransferase</keyword>
<dbReference type="InterPro" id="IPR001962">
    <property type="entry name" value="Asn_synthase"/>
</dbReference>
<dbReference type="InterPro" id="IPR006426">
    <property type="entry name" value="Asn_synth_AEB"/>
</dbReference>
<evidence type="ECO:0000256" key="5">
    <source>
        <dbReference type="ARBA" id="ARBA00022840"/>
    </source>
</evidence>
<dbReference type="EMBL" id="QYUL01000006">
    <property type="protein sequence ID" value="RJF76803.1"/>
    <property type="molecule type" value="Genomic_DNA"/>
</dbReference>
<protein>
    <recommendedName>
        <fullName evidence="3">asparagine synthase (glutamine-hydrolyzing)</fullName>
        <ecNumber evidence="3">6.3.5.4</ecNumber>
    </recommendedName>
</protein>
<keyword evidence="8" id="KW-0061">Asparagine biosynthesis</keyword>
<comment type="caution">
    <text evidence="11">The sequence shown here is derived from an EMBL/GenBank/DDBJ whole genome shotgun (WGS) entry which is preliminary data.</text>
</comment>
<evidence type="ECO:0000256" key="7">
    <source>
        <dbReference type="ARBA" id="ARBA00048741"/>
    </source>
</evidence>
<dbReference type="InterPro" id="IPR051786">
    <property type="entry name" value="ASN_synthetase/amidase"/>
</dbReference>
<dbReference type="InterPro" id="IPR017932">
    <property type="entry name" value="GATase_2_dom"/>
</dbReference>
<keyword evidence="12" id="KW-1185">Reference proteome</keyword>
<dbReference type="GO" id="GO:0005524">
    <property type="term" value="F:ATP binding"/>
    <property type="evidence" value="ECO:0007669"/>
    <property type="project" value="UniProtKB-KW"/>
</dbReference>
<feature type="active site" description="For GATase activity" evidence="8">
    <location>
        <position position="2"/>
    </location>
</feature>
<keyword evidence="4 9" id="KW-0547">Nucleotide-binding</keyword>
<feature type="binding site" evidence="9">
    <location>
        <begin position="368"/>
        <end position="369"/>
    </location>
    <ligand>
        <name>ATP</name>
        <dbReference type="ChEBI" id="CHEBI:30616"/>
    </ligand>
</feature>
<dbReference type="PROSITE" id="PS51278">
    <property type="entry name" value="GATASE_TYPE_2"/>
    <property type="match status" value="1"/>
</dbReference>
<dbReference type="GO" id="GO:0006529">
    <property type="term" value="P:asparagine biosynthetic process"/>
    <property type="evidence" value="ECO:0007669"/>
    <property type="project" value="UniProtKB-KW"/>
</dbReference>
<proteinExistence type="inferred from homology"/>
<evidence type="ECO:0000256" key="2">
    <source>
        <dbReference type="ARBA" id="ARBA00005752"/>
    </source>
</evidence>
<dbReference type="EC" id="6.3.5.4" evidence="3"/>
<evidence type="ECO:0000313" key="11">
    <source>
        <dbReference type="EMBL" id="RJF76803.1"/>
    </source>
</evidence>
<dbReference type="Pfam" id="PF00733">
    <property type="entry name" value="Asn_synthase"/>
    <property type="match status" value="1"/>
</dbReference>
<feature type="binding site" evidence="9">
    <location>
        <position position="101"/>
    </location>
    <ligand>
        <name>L-glutamine</name>
        <dbReference type="ChEBI" id="CHEBI:58359"/>
    </ligand>
</feature>
<name>A0A418VKX9_9PROT</name>
<evidence type="ECO:0000256" key="9">
    <source>
        <dbReference type="PIRSR" id="PIRSR001589-2"/>
    </source>
</evidence>
<dbReference type="InterPro" id="IPR014729">
    <property type="entry name" value="Rossmann-like_a/b/a_fold"/>
</dbReference>
<comment type="similarity">
    <text evidence="2">Belongs to the asparagine synthetase family.</text>
</comment>
<keyword evidence="8" id="KW-0028">Amino-acid biosynthesis</keyword>
<organism evidence="11 12">
    <name type="scientific">Azospirillum cavernae</name>
    <dbReference type="NCBI Taxonomy" id="2320860"/>
    <lineage>
        <taxon>Bacteria</taxon>
        <taxon>Pseudomonadati</taxon>
        <taxon>Pseudomonadota</taxon>
        <taxon>Alphaproteobacteria</taxon>
        <taxon>Rhodospirillales</taxon>
        <taxon>Azospirillaceae</taxon>
        <taxon>Azospirillum</taxon>
    </lineage>
</organism>
<evidence type="ECO:0000313" key="12">
    <source>
        <dbReference type="Proteomes" id="UP000283458"/>
    </source>
</evidence>
<dbReference type="NCBIfam" id="TIGR01536">
    <property type="entry name" value="asn_synth_AEB"/>
    <property type="match status" value="1"/>
</dbReference>
<dbReference type="SUPFAM" id="SSF52402">
    <property type="entry name" value="Adenine nucleotide alpha hydrolases-like"/>
    <property type="match status" value="1"/>
</dbReference>
<dbReference type="Gene3D" id="3.40.50.620">
    <property type="entry name" value="HUPs"/>
    <property type="match status" value="1"/>
</dbReference>
<evidence type="ECO:0000256" key="6">
    <source>
        <dbReference type="ARBA" id="ARBA00022962"/>
    </source>
</evidence>
<gene>
    <name evidence="11" type="primary">asnB</name>
    <name evidence="11" type="ORF">D3877_28375</name>
</gene>
<dbReference type="Proteomes" id="UP000283458">
    <property type="component" value="Unassembled WGS sequence"/>
</dbReference>
<keyword evidence="11" id="KW-0436">Ligase</keyword>
<dbReference type="CDD" id="cd00712">
    <property type="entry name" value="AsnB"/>
    <property type="match status" value="1"/>
</dbReference>
<dbReference type="PIRSF" id="PIRSF001589">
    <property type="entry name" value="Asn_synthetase_glu-h"/>
    <property type="match status" value="1"/>
</dbReference>
<evidence type="ECO:0000256" key="4">
    <source>
        <dbReference type="ARBA" id="ARBA00022741"/>
    </source>
</evidence>
<feature type="binding site" evidence="9">
    <location>
        <position position="294"/>
    </location>
    <ligand>
        <name>ATP</name>
        <dbReference type="ChEBI" id="CHEBI:30616"/>
    </ligand>
</feature>
<feature type="domain" description="Glutamine amidotransferase type-2" evidence="10">
    <location>
        <begin position="2"/>
        <end position="218"/>
    </location>
</feature>
<accession>A0A418VKX9</accession>
<dbReference type="Gene3D" id="3.60.20.10">
    <property type="entry name" value="Glutamine Phosphoribosylpyrophosphate, subunit 1, domain 1"/>
    <property type="match status" value="1"/>
</dbReference>
<dbReference type="AlphaFoldDB" id="A0A418VKX9"/>
<dbReference type="OrthoDB" id="9763290at2"/>
<dbReference type="PANTHER" id="PTHR43284:SF1">
    <property type="entry name" value="ASPARAGINE SYNTHETASE"/>
    <property type="match status" value="1"/>
</dbReference>
<dbReference type="InterPro" id="IPR033738">
    <property type="entry name" value="AsnB_N"/>
</dbReference>
<comment type="catalytic activity">
    <reaction evidence="7">
        <text>L-aspartate + L-glutamine + ATP + H2O = L-asparagine + L-glutamate + AMP + diphosphate + H(+)</text>
        <dbReference type="Rhea" id="RHEA:12228"/>
        <dbReference type="ChEBI" id="CHEBI:15377"/>
        <dbReference type="ChEBI" id="CHEBI:15378"/>
        <dbReference type="ChEBI" id="CHEBI:29985"/>
        <dbReference type="ChEBI" id="CHEBI:29991"/>
        <dbReference type="ChEBI" id="CHEBI:30616"/>
        <dbReference type="ChEBI" id="CHEBI:33019"/>
        <dbReference type="ChEBI" id="CHEBI:58048"/>
        <dbReference type="ChEBI" id="CHEBI:58359"/>
        <dbReference type="ChEBI" id="CHEBI:456215"/>
        <dbReference type="EC" id="6.3.5.4"/>
    </reaction>
</comment>